<reference evidence="1 2" key="1">
    <citation type="submission" date="2015-08" db="EMBL/GenBank/DDBJ databases">
        <title>Draft Genome Sequence of Pseudoalteromonas porphyrae UCD-SED14.</title>
        <authorList>
            <person name="Coil D.A."/>
            <person name="Jospin G."/>
            <person name="Lee R.D."/>
            <person name="Eisen J.A."/>
        </authorList>
    </citation>
    <scope>NUCLEOTIDE SEQUENCE [LARGE SCALE GENOMIC DNA]</scope>
    <source>
        <strain evidence="1 2">UCD-SED14</strain>
    </source>
</reference>
<dbReference type="STRING" id="187330.AMS58_20050"/>
<gene>
    <name evidence="1" type="ORF">ADS77_20115</name>
</gene>
<comment type="caution">
    <text evidence="1">The sequence shown here is derived from an EMBL/GenBank/DDBJ whole genome shotgun (WGS) entry which is preliminary data.</text>
</comment>
<evidence type="ECO:0008006" key="3">
    <source>
        <dbReference type="Google" id="ProtNLM"/>
    </source>
</evidence>
<dbReference type="AlphaFoldDB" id="A0A0N1MR67"/>
<organism evidence="1 2">
    <name type="scientific">Pseudoalteromonas porphyrae</name>
    <dbReference type="NCBI Taxonomy" id="187330"/>
    <lineage>
        <taxon>Bacteria</taxon>
        <taxon>Pseudomonadati</taxon>
        <taxon>Pseudomonadota</taxon>
        <taxon>Gammaproteobacteria</taxon>
        <taxon>Alteromonadales</taxon>
        <taxon>Pseudoalteromonadaceae</taxon>
        <taxon>Pseudoalteromonas</taxon>
    </lineage>
</organism>
<dbReference type="InterPro" id="IPR021372">
    <property type="entry name" value="DUF2989"/>
</dbReference>
<sequence length="266" mass="30491">MLLRASILLSLLALTGCEEPLTLAQVCKDTPGLCNDLNKDSHCKEQRADVIMARYHEYKEPTDENKYALLKGFEKYEQCVSLAAKIEHIKLKEKTTSRVEGHLTSIKEITRIFQDTKNTNHPGLLYYHWSRNNDQSALTKLLTIEDQPSVTEDAEMQFFLATYYIKFDEEKTIDLLYKTLELNKPDQIPNPEIYTTLVSLFNKHEKFKHAYTFAKIAQLSGITNIDIMSIEHQLTASGKSLNSLDSLAEQTFESIQTGQFVSPRDF</sequence>
<dbReference type="OrthoDB" id="5900133at2"/>
<dbReference type="PROSITE" id="PS51257">
    <property type="entry name" value="PROKAR_LIPOPROTEIN"/>
    <property type="match status" value="1"/>
</dbReference>
<dbReference type="Proteomes" id="UP000037848">
    <property type="component" value="Unassembled WGS sequence"/>
</dbReference>
<name>A0A0N1MR67_9GAMM</name>
<proteinExistence type="predicted"/>
<protein>
    <recommendedName>
        <fullName evidence="3">DUF2989 domain-containing protein</fullName>
    </recommendedName>
</protein>
<evidence type="ECO:0000313" key="1">
    <source>
        <dbReference type="EMBL" id="KPH56785.1"/>
    </source>
</evidence>
<dbReference type="Pfam" id="PF11207">
    <property type="entry name" value="DUF2989"/>
    <property type="match status" value="1"/>
</dbReference>
<keyword evidence="2" id="KW-1185">Reference proteome</keyword>
<accession>A0A0N1MR67</accession>
<evidence type="ECO:0000313" key="2">
    <source>
        <dbReference type="Proteomes" id="UP000037848"/>
    </source>
</evidence>
<dbReference type="EMBL" id="LHPH01000033">
    <property type="protein sequence ID" value="KPH56785.1"/>
    <property type="molecule type" value="Genomic_DNA"/>
</dbReference>
<dbReference type="PATRIC" id="fig|187330.3.peg.2948"/>
<dbReference type="RefSeq" id="WP_054206786.1">
    <property type="nucleotide sequence ID" value="NZ_LHPH01000033.1"/>
</dbReference>